<reference evidence="1 2" key="1">
    <citation type="submission" date="2016-10" db="EMBL/GenBank/DDBJ databases">
        <title>Description of Gloeomargarita lithophora gen. nov., sp. nov., a thylakoid-bearing basal-branching cyanobacterium with intracellular carbonates, and proposal for Gloeomargaritales ord. nov.</title>
        <authorList>
            <person name="Moreira D."/>
            <person name="Tavera R."/>
            <person name="Benzerara K."/>
            <person name="Skouri-Panet F."/>
            <person name="Couradeau E."/>
            <person name="Gerard E."/>
            <person name="Loussert C."/>
            <person name="Novelo E."/>
            <person name="Zivanovic Y."/>
            <person name="Lopez-Garcia P."/>
        </authorList>
    </citation>
    <scope>NUCLEOTIDE SEQUENCE [LARGE SCALE GENOMIC DNA]</scope>
    <source>
        <strain evidence="1 2">D10</strain>
    </source>
</reference>
<evidence type="ECO:0000313" key="1">
    <source>
        <dbReference type="EMBL" id="APB33488.1"/>
    </source>
</evidence>
<organism evidence="1 2">
    <name type="scientific">Gloeomargarita lithophora Alchichica-D10</name>
    <dbReference type="NCBI Taxonomy" id="1188229"/>
    <lineage>
        <taxon>Bacteria</taxon>
        <taxon>Bacillati</taxon>
        <taxon>Cyanobacteriota</taxon>
        <taxon>Cyanophyceae</taxon>
        <taxon>Gloeomargaritales</taxon>
        <taxon>Gloeomargaritaceae</taxon>
        <taxon>Gloeomargarita</taxon>
    </lineage>
</organism>
<protein>
    <submittedName>
        <fullName evidence="1">Uncharacterized protein</fullName>
    </submittedName>
</protein>
<sequence length="77" mass="8686">MQVNQGDATPLTPQEQASLAQLTALIERVTRDGRLSRQEWQDIRAKVCEDGRVSPPELELTNQLMEQVNQGIILLED</sequence>
<proteinExistence type="predicted"/>
<dbReference type="AlphaFoldDB" id="A0A1J0AC39"/>
<keyword evidence="2" id="KW-1185">Reference proteome</keyword>
<dbReference type="STRING" id="1188229.GlitD10_1168"/>
<evidence type="ECO:0000313" key="2">
    <source>
        <dbReference type="Proteomes" id="UP000180235"/>
    </source>
</evidence>
<name>A0A1J0AC39_9CYAN</name>
<dbReference type="EMBL" id="CP017675">
    <property type="protein sequence ID" value="APB33488.1"/>
    <property type="molecule type" value="Genomic_DNA"/>
</dbReference>
<dbReference type="RefSeq" id="WP_071454066.1">
    <property type="nucleotide sequence ID" value="NZ_CP017675.1"/>
</dbReference>
<dbReference type="KEGG" id="glt:GlitD10_1168"/>
<gene>
    <name evidence="1" type="ORF">GlitD10_1168</name>
</gene>
<accession>A0A1J0AC39</accession>
<dbReference type="Proteomes" id="UP000180235">
    <property type="component" value="Chromosome"/>
</dbReference>